<keyword evidence="1 4" id="KW-0349">Heme</keyword>
<accession>A0A084SRX5</accession>
<dbReference type="RefSeq" id="WP_052518543.1">
    <property type="nucleotide sequence ID" value="NZ_JPMI01000156.1"/>
</dbReference>
<name>A0A084SRX5_9BACT</name>
<dbReference type="GO" id="GO:0046872">
    <property type="term" value="F:metal ion binding"/>
    <property type="evidence" value="ECO:0007669"/>
    <property type="project" value="UniProtKB-KW"/>
</dbReference>
<dbReference type="PROSITE" id="PS51257">
    <property type="entry name" value="PROKAR_LIPOPROTEIN"/>
    <property type="match status" value="1"/>
</dbReference>
<feature type="region of interest" description="Disordered" evidence="5">
    <location>
        <begin position="294"/>
        <end position="326"/>
    </location>
</feature>
<organism evidence="7 8">
    <name type="scientific">Archangium violaceum Cb vi76</name>
    <dbReference type="NCBI Taxonomy" id="1406225"/>
    <lineage>
        <taxon>Bacteria</taxon>
        <taxon>Pseudomonadati</taxon>
        <taxon>Myxococcota</taxon>
        <taxon>Myxococcia</taxon>
        <taxon>Myxococcales</taxon>
        <taxon>Cystobacterineae</taxon>
        <taxon>Archangiaceae</taxon>
        <taxon>Archangium</taxon>
    </lineage>
</organism>
<dbReference type="Gene3D" id="1.10.760.10">
    <property type="entry name" value="Cytochrome c-like domain"/>
    <property type="match status" value="2"/>
</dbReference>
<dbReference type="AlphaFoldDB" id="A0A084SRX5"/>
<evidence type="ECO:0000256" key="5">
    <source>
        <dbReference type="SAM" id="MobiDB-lite"/>
    </source>
</evidence>
<comment type="caution">
    <text evidence="7">The sequence shown here is derived from an EMBL/GenBank/DDBJ whole genome shotgun (WGS) entry which is preliminary data.</text>
</comment>
<sequence length="433" mass="45906">MRRQLLSTMYGTLLVGSTLLSGCASVSRTAYPPIQADASPEALARGESIFRGACEGCHRGPDSQRATGAPMKDAPGWLGALHTANLTSHPSAGIGSAKDEELARVIRYGVSRDGRVVPMPGSPMGDKDLAAVLGFMRSQHALFEADATVAPRTRFSFLGGLAWGLVSKVPAHPSSGIPVPAKGPTLEYGRYMAHVLDCAGCHTDSLDPEDAHGPKGFSGGREFLGADGNPIRSSNLTFDATGLQGWSLEDFTRAVRDGLAPGAIVRYPMPRYRGADDVDMKALYEYLRSLPPRRHDVPGARPRTAPEALAPSTHVAPGSVSTRAVEPGTPVRTSAAARLATLVLAQAEPRKEVDPAALFARLGCTLCHAPGARYHERIVQAAGKPEQELAKWIRNPEKFVPGTTMPTYASLVDEPTALALARWIKSGGPAARK</sequence>
<feature type="domain" description="Cytochrome c" evidence="6">
    <location>
        <begin position="184"/>
        <end position="291"/>
    </location>
</feature>
<evidence type="ECO:0000256" key="3">
    <source>
        <dbReference type="ARBA" id="ARBA00023004"/>
    </source>
</evidence>
<protein>
    <recommendedName>
        <fullName evidence="6">Cytochrome c domain-containing protein</fullName>
    </recommendedName>
</protein>
<dbReference type="PANTHER" id="PTHR35008">
    <property type="entry name" value="BLL4482 PROTEIN-RELATED"/>
    <property type="match status" value="1"/>
</dbReference>
<evidence type="ECO:0000313" key="7">
    <source>
        <dbReference type="EMBL" id="KFA91210.1"/>
    </source>
</evidence>
<evidence type="ECO:0000256" key="2">
    <source>
        <dbReference type="ARBA" id="ARBA00022723"/>
    </source>
</evidence>
<feature type="domain" description="Cytochrome c" evidence="6">
    <location>
        <begin position="41"/>
        <end position="140"/>
    </location>
</feature>
<dbReference type="InterPro" id="IPR009056">
    <property type="entry name" value="Cyt_c-like_dom"/>
</dbReference>
<dbReference type="GO" id="GO:0020037">
    <property type="term" value="F:heme binding"/>
    <property type="evidence" value="ECO:0007669"/>
    <property type="project" value="InterPro"/>
</dbReference>
<keyword evidence="2 4" id="KW-0479">Metal-binding</keyword>
<evidence type="ECO:0000313" key="8">
    <source>
        <dbReference type="Proteomes" id="UP000028547"/>
    </source>
</evidence>
<dbReference type="GO" id="GO:0009055">
    <property type="term" value="F:electron transfer activity"/>
    <property type="evidence" value="ECO:0007669"/>
    <property type="project" value="InterPro"/>
</dbReference>
<dbReference type="SUPFAM" id="SSF46626">
    <property type="entry name" value="Cytochrome c"/>
    <property type="match status" value="3"/>
</dbReference>
<proteinExistence type="predicted"/>
<evidence type="ECO:0000256" key="4">
    <source>
        <dbReference type="PROSITE-ProRule" id="PRU00433"/>
    </source>
</evidence>
<dbReference type="InterPro" id="IPR051459">
    <property type="entry name" value="Cytochrome_c-type_DH"/>
</dbReference>
<evidence type="ECO:0000256" key="1">
    <source>
        <dbReference type="ARBA" id="ARBA00022617"/>
    </source>
</evidence>
<dbReference type="PANTHER" id="PTHR35008:SF4">
    <property type="entry name" value="BLL4482 PROTEIN"/>
    <property type="match status" value="1"/>
</dbReference>
<reference evidence="7 8" key="1">
    <citation type="submission" date="2014-07" db="EMBL/GenBank/DDBJ databases">
        <title>Draft Genome Sequence of Gephyronic Acid Producer, Cystobacter violaceus Strain Cb vi76.</title>
        <authorList>
            <person name="Stevens D.C."/>
            <person name="Young J."/>
            <person name="Carmichael R."/>
            <person name="Tan J."/>
            <person name="Taylor R.E."/>
        </authorList>
    </citation>
    <scope>NUCLEOTIDE SEQUENCE [LARGE SCALE GENOMIC DNA]</scope>
    <source>
        <strain evidence="7 8">Cb vi76</strain>
    </source>
</reference>
<gene>
    <name evidence="7" type="ORF">Q664_23725</name>
</gene>
<dbReference type="PROSITE" id="PS51007">
    <property type="entry name" value="CYTC"/>
    <property type="match status" value="3"/>
</dbReference>
<keyword evidence="3 4" id="KW-0408">Iron</keyword>
<feature type="domain" description="Cytochrome c" evidence="6">
    <location>
        <begin position="350"/>
        <end position="428"/>
    </location>
</feature>
<dbReference type="EMBL" id="JPMI01000156">
    <property type="protein sequence ID" value="KFA91210.1"/>
    <property type="molecule type" value="Genomic_DNA"/>
</dbReference>
<dbReference type="Proteomes" id="UP000028547">
    <property type="component" value="Unassembled WGS sequence"/>
</dbReference>
<dbReference type="InterPro" id="IPR036909">
    <property type="entry name" value="Cyt_c-like_dom_sf"/>
</dbReference>
<evidence type="ECO:0000259" key="6">
    <source>
        <dbReference type="PROSITE" id="PS51007"/>
    </source>
</evidence>
<dbReference type="Pfam" id="PF13442">
    <property type="entry name" value="Cytochrome_CBB3"/>
    <property type="match status" value="1"/>
</dbReference>